<evidence type="ECO:0000313" key="2">
    <source>
        <dbReference type="Proteomes" id="UP000249056"/>
    </source>
</evidence>
<evidence type="ECO:0000313" key="1">
    <source>
        <dbReference type="EMBL" id="RAL65701.1"/>
    </source>
</evidence>
<gene>
    <name evidence="1" type="ORF">DID88_005369</name>
</gene>
<protein>
    <submittedName>
        <fullName evidence="1">Uncharacterized protein</fullName>
    </submittedName>
</protein>
<comment type="caution">
    <text evidence="1">The sequence shown here is derived from an EMBL/GenBank/DDBJ whole genome shotgun (WGS) entry which is preliminary data.</text>
</comment>
<keyword evidence="2" id="KW-1185">Reference proteome</keyword>
<name>A0A395IZV9_9HELO</name>
<dbReference type="AlphaFoldDB" id="A0A395IZV9"/>
<dbReference type="EMBL" id="QKRW01000009">
    <property type="protein sequence ID" value="RAL65701.1"/>
    <property type="molecule type" value="Genomic_DNA"/>
</dbReference>
<organism evidence="1 2">
    <name type="scientific">Monilinia fructigena</name>
    <dbReference type="NCBI Taxonomy" id="38457"/>
    <lineage>
        <taxon>Eukaryota</taxon>
        <taxon>Fungi</taxon>
        <taxon>Dikarya</taxon>
        <taxon>Ascomycota</taxon>
        <taxon>Pezizomycotina</taxon>
        <taxon>Leotiomycetes</taxon>
        <taxon>Helotiales</taxon>
        <taxon>Sclerotiniaceae</taxon>
        <taxon>Monilinia</taxon>
    </lineage>
</organism>
<proteinExistence type="predicted"/>
<reference evidence="1 2" key="1">
    <citation type="submission" date="2018-06" db="EMBL/GenBank/DDBJ databases">
        <title>Genome Sequence of the Brown Rot Fungal Pathogen Monilinia fructigena.</title>
        <authorList>
            <person name="Landi L."/>
            <person name="De Miccolis Angelini R.M."/>
            <person name="Pollastro S."/>
            <person name="Abate D."/>
            <person name="Faretra F."/>
            <person name="Romanazzi G."/>
        </authorList>
    </citation>
    <scope>NUCLEOTIDE SEQUENCE [LARGE SCALE GENOMIC DNA]</scope>
    <source>
        <strain evidence="1 2">Mfrg269</strain>
    </source>
</reference>
<dbReference type="Proteomes" id="UP000249056">
    <property type="component" value="Unassembled WGS sequence"/>
</dbReference>
<dbReference type="OrthoDB" id="4216928at2759"/>
<sequence>MQWTNQLRKEYVELLAQGIDTGLLGVDGGEKKELQSYKRWILLESMRRTVMISVVLQCLYGGLKDGIIWKINLILGRHQDLTDAHSIQYKSFQ</sequence>
<accession>A0A395IZV9</accession>